<keyword evidence="1" id="KW-0472">Membrane</keyword>
<keyword evidence="3" id="KW-1185">Reference proteome</keyword>
<organism evidence="2 3">
    <name type="scientific">Ktedonobacter robiniae</name>
    <dbReference type="NCBI Taxonomy" id="2778365"/>
    <lineage>
        <taxon>Bacteria</taxon>
        <taxon>Bacillati</taxon>
        <taxon>Chloroflexota</taxon>
        <taxon>Ktedonobacteria</taxon>
        <taxon>Ktedonobacterales</taxon>
        <taxon>Ktedonobacteraceae</taxon>
        <taxon>Ktedonobacter</taxon>
    </lineage>
</organism>
<proteinExistence type="predicted"/>
<keyword evidence="1" id="KW-1133">Transmembrane helix</keyword>
<dbReference type="RefSeq" id="WP_201368630.1">
    <property type="nucleotide sequence ID" value="NZ_BNJG01000001.1"/>
</dbReference>
<evidence type="ECO:0000256" key="1">
    <source>
        <dbReference type="SAM" id="Phobius"/>
    </source>
</evidence>
<feature type="transmembrane region" description="Helical" evidence="1">
    <location>
        <begin position="32"/>
        <end position="53"/>
    </location>
</feature>
<name>A0ABQ3UFZ2_9CHLR</name>
<dbReference type="EMBL" id="BNJG01000001">
    <property type="protein sequence ID" value="GHO51636.1"/>
    <property type="molecule type" value="Genomic_DNA"/>
</dbReference>
<comment type="caution">
    <text evidence="2">The sequence shown here is derived from an EMBL/GenBank/DDBJ whole genome shotgun (WGS) entry which is preliminary data.</text>
</comment>
<evidence type="ECO:0000313" key="2">
    <source>
        <dbReference type="EMBL" id="GHO51636.1"/>
    </source>
</evidence>
<sequence>MATVVKESRPSSNHHKVEVIDVPEQSSNRRGWTISLIVTGILAVIGTTTFFVWRRLSADEE</sequence>
<accession>A0ABQ3UFZ2</accession>
<reference evidence="2 3" key="1">
    <citation type="journal article" date="2021" name="Int. J. Syst. Evol. Microbiol.">
        <title>Reticulibacter mediterranei gen. nov., sp. nov., within the new family Reticulibacteraceae fam. nov., and Ktedonospora formicarum gen. nov., sp. nov., Ktedonobacter robiniae sp. nov., Dictyobacter formicarum sp. nov. and Dictyobacter arantiisoli sp. nov., belonging to the class Ktedonobacteria.</title>
        <authorList>
            <person name="Yabe S."/>
            <person name="Zheng Y."/>
            <person name="Wang C.M."/>
            <person name="Sakai Y."/>
            <person name="Abe K."/>
            <person name="Yokota A."/>
            <person name="Donadio S."/>
            <person name="Cavaletti L."/>
            <person name="Monciardini P."/>
        </authorList>
    </citation>
    <scope>NUCLEOTIDE SEQUENCE [LARGE SCALE GENOMIC DNA]</scope>
    <source>
        <strain evidence="2 3">SOSP1-30</strain>
    </source>
</reference>
<gene>
    <name evidence="2" type="ORF">KSB_01110</name>
</gene>
<keyword evidence="1" id="KW-0812">Transmembrane</keyword>
<evidence type="ECO:0000313" key="3">
    <source>
        <dbReference type="Proteomes" id="UP000654345"/>
    </source>
</evidence>
<dbReference type="Proteomes" id="UP000654345">
    <property type="component" value="Unassembled WGS sequence"/>
</dbReference>
<protein>
    <submittedName>
        <fullName evidence="2">Uncharacterized protein</fullName>
    </submittedName>
</protein>